<dbReference type="NCBIfam" id="TIGR03083">
    <property type="entry name" value="maleylpyruvate isomerase family mycothiol-dependent enzyme"/>
    <property type="match status" value="1"/>
</dbReference>
<dbReference type="Proteomes" id="UP001551329">
    <property type="component" value="Unassembled WGS sequence"/>
</dbReference>
<comment type="caution">
    <text evidence="2">The sequence shown here is derived from an EMBL/GenBank/DDBJ whole genome shotgun (WGS) entry which is preliminary data.</text>
</comment>
<dbReference type="SUPFAM" id="SSF109854">
    <property type="entry name" value="DinB/YfiT-like putative metalloenzymes"/>
    <property type="match status" value="1"/>
</dbReference>
<evidence type="ECO:0000313" key="2">
    <source>
        <dbReference type="EMBL" id="MEU7073314.1"/>
    </source>
</evidence>
<dbReference type="RefSeq" id="WP_358473698.1">
    <property type="nucleotide sequence ID" value="NZ_JBEZAE010000017.1"/>
</dbReference>
<reference evidence="2 3" key="1">
    <citation type="submission" date="2024-06" db="EMBL/GenBank/DDBJ databases">
        <title>The Natural Products Discovery Center: Release of the First 8490 Sequenced Strains for Exploring Actinobacteria Biosynthetic Diversity.</title>
        <authorList>
            <person name="Kalkreuter E."/>
            <person name="Kautsar S.A."/>
            <person name="Yang D."/>
            <person name="Bader C.D."/>
            <person name="Teijaro C.N."/>
            <person name="Fluegel L."/>
            <person name="Davis C.M."/>
            <person name="Simpson J.R."/>
            <person name="Lauterbach L."/>
            <person name="Steele A.D."/>
            <person name="Gui C."/>
            <person name="Meng S."/>
            <person name="Li G."/>
            <person name="Viehrig K."/>
            <person name="Ye F."/>
            <person name="Su P."/>
            <person name="Kiefer A.F."/>
            <person name="Nichols A."/>
            <person name="Cepeda A.J."/>
            <person name="Yan W."/>
            <person name="Fan B."/>
            <person name="Jiang Y."/>
            <person name="Adhikari A."/>
            <person name="Zheng C.-J."/>
            <person name="Schuster L."/>
            <person name="Cowan T.M."/>
            <person name="Smanski M.J."/>
            <person name="Chevrette M.G."/>
            <person name="De Carvalho L.P.S."/>
            <person name="Shen B."/>
        </authorList>
    </citation>
    <scope>NUCLEOTIDE SEQUENCE [LARGE SCALE GENOMIC DNA]</scope>
    <source>
        <strain evidence="2 3">NPDC045974</strain>
    </source>
</reference>
<dbReference type="GO" id="GO:0016853">
    <property type="term" value="F:isomerase activity"/>
    <property type="evidence" value="ECO:0007669"/>
    <property type="project" value="UniProtKB-KW"/>
</dbReference>
<proteinExistence type="predicted"/>
<keyword evidence="2" id="KW-0413">Isomerase</keyword>
<dbReference type="InterPro" id="IPR024344">
    <property type="entry name" value="MDMPI_metal-binding"/>
</dbReference>
<evidence type="ECO:0000259" key="1">
    <source>
        <dbReference type="Pfam" id="PF11716"/>
    </source>
</evidence>
<dbReference type="InterPro" id="IPR034660">
    <property type="entry name" value="DinB/YfiT-like"/>
</dbReference>
<accession>A0ABV3CEY2</accession>
<organism evidence="2 3">
    <name type="scientific">Streptomyces narbonensis</name>
    <dbReference type="NCBI Taxonomy" id="67333"/>
    <lineage>
        <taxon>Bacteria</taxon>
        <taxon>Bacillati</taxon>
        <taxon>Actinomycetota</taxon>
        <taxon>Actinomycetes</taxon>
        <taxon>Kitasatosporales</taxon>
        <taxon>Streptomycetaceae</taxon>
        <taxon>Streptomyces</taxon>
    </lineage>
</organism>
<dbReference type="InterPro" id="IPR017517">
    <property type="entry name" value="Maleyloyr_isom"/>
</dbReference>
<dbReference type="PANTHER" id="PTHR40758:SF1">
    <property type="entry name" value="CONSERVED PROTEIN"/>
    <property type="match status" value="1"/>
</dbReference>
<evidence type="ECO:0000313" key="3">
    <source>
        <dbReference type="Proteomes" id="UP001551329"/>
    </source>
</evidence>
<keyword evidence="3" id="KW-1185">Reference proteome</keyword>
<dbReference type="Pfam" id="PF11716">
    <property type="entry name" value="MDMPI_N"/>
    <property type="match status" value="1"/>
</dbReference>
<sequence>MSDALLSTLAEALAELVTAVETSDDEVLDPDTAAKWLEGTAATLSALPAADRRALDGHFRAAALRHPEGPWRDEPLRVPEAFGLTEDTCAPARAAARATTQAAPAATYAPTPGAAHAAACEALARQARSFVATVRGADPATPVPTCPGWTLAELTLHLGTVHHWAEHLVRTRATVGVPARDVPLGLPRDPAAYPDWLAAGAEALVTTLRAADPDTPLWSPGPEPRAGYYPRHVFFEAVVHQADAELALAGAAEPIDPGTAAEGIEHHLATLLYVPRTAERIAHLDRDGELLRFTARDTGTVWTLTLGGGGFTRRRGSAASAADTEPTAGVTGDSGDLLLLLHRRYTADDPRFARTGDRALLDAWLTATAL</sequence>
<gene>
    <name evidence="2" type="ORF">AB0A88_24645</name>
</gene>
<protein>
    <submittedName>
        <fullName evidence="2">Maleylpyruvate isomerase N-terminal domain-containing protein</fullName>
    </submittedName>
</protein>
<dbReference type="EMBL" id="JBEZAE010000017">
    <property type="protein sequence ID" value="MEU7073314.1"/>
    <property type="molecule type" value="Genomic_DNA"/>
</dbReference>
<name>A0ABV3CEY2_9ACTN</name>
<dbReference type="PANTHER" id="PTHR40758">
    <property type="entry name" value="CONSERVED PROTEIN"/>
    <property type="match status" value="1"/>
</dbReference>
<feature type="domain" description="Mycothiol-dependent maleylpyruvate isomerase metal-binding" evidence="1">
    <location>
        <begin position="121"/>
        <end position="244"/>
    </location>
</feature>